<dbReference type="Gene3D" id="3.40.1660.10">
    <property type="entry name" value="EreA-like (biosynthetic domain)"/>
    <property type="match status" value="1"/>
</dbReference>
<dbReference type="Pfam" id="PF05139">
    <property type="entry name" value="Erythro_esteras"/>
    <property type="match status" value="2"/>
</dbReference>
<dbReference type="GeneID" id="60925450"/>
<dbReference type="InterPro" id="IPR007815">
    <property type="entry name" value="Emycin_Estase"/>
</dbReference>
<sequence length="625" mass="72699">MKQKLVRIGISGIQKQKERFCLIFPVLLFIFIFPASSIAQTIAEEYNFNFKGGEEQKWSWIKNQTGCFTYIESMQIKKDDNIVYKISYTPPPSKNKNMIFITSCTIMIPEQINGDSCQVSIKSKTREITNAWLTVTALNSNEVAVASEDKKLEHPEWTDNVLSLKLTDGKYKAKALRINIFYFGNSNPDQQICLSDLQINIDGKDLGKQSIEDQTVINTNIHKRLIKNKIIKLSHDNDSTLLTRINELKDKKIIGLGECTHGSQELKTAVIQFSKNLIQNGDCRFVLLEAPVDALLLVDAYIQGIISSPDIEKQIKEIMQMFFTNNSELMGFVDWLKEYNKTSLRKVHLSGMDYKDIISPYFYDYLLNLLDKEKGRYYLLKLYDKEFKDILQYAHEDVYLKTKLGEENFSLFTQYIETCINLGIGSQLPPPDYRDFYMFTYTKQLADHFLKKDEKLIIHAHSAHLSNLERFDSFPYKEIPAGNRLKKYYGDKYYSIGFQVGKGTFTQESAGYFSKLIALPLSKPPYNSFEHLALSTKESYFYYPSKYMDDGIVELLVIPRMARYQRQYQFHSVKNWCDAYVFIQESTPLKNVTTGEFETMFKQFLRIKELIKELKANEEKIRNKE</sequence>
<reference evidence="1" key="1">
    <citation type="submission" date="2022-10" db="EMBL/GenBank/DDBJ databases">
        <title>Human gut microbiome strain richness.</title>
        <authorList>
            <person name="Chen-Liaw A."/>
        </authorList>
    </citation>
    <scope>NUCLEOTIDE SEQUENCE</scope>
    <source>
        <strain evidence="1">1001283st1_A3_1001283B150304_161114</strain>
    </source>
</reference>
<evidence type="ECO:0000313" key="2">
    <source>
        <dbReference type="Proteomes" id="UP001217776"/>
    </source>
</evidence>
<dbReference type="SUPFAM" id="SSF159501">
    <property type="entry name" value="EreA/ChaN-like"/>
    <property type="match status" value="1"/>
</dbReference>
<dbReference type="AlphaFoldDB" id="A0AAP3SFH9"/>
<dbReference type="Proteomes" id="UP001217776">
    <property type="component" value="Unassembled WGS sequence"/>
</dbReference>
<dbReference type="EMBL" id="JAQNVG010000011">
    <property type="protein sequence ID" value="MDC2235766.1"/>
    <property type="molecule type" value="Genomic_DNA"/>
</dbReference>
<dbReference type="InterPro" id="IPR052036">
    <property type="entry name" value="Hydrolase/PRTase-associated"/>
</dbReference>
<dbReference type="RefSeq" id="WP_008764466.1">
    <property type="nucleotide sequence ID" value="NZ_BAABXH010000002.1"/>
</dbReference>
<proteinExistence type="predicted"/>
<dbReference type="GO" id="GO:0046677">
    <property type="term" value="P:response to antibiotic"/>
    <property type="evidence" value="ECO:0007669"/>
    <property type="project" value="InterPro"/>
</dbReference>
<dbReference type="PANTHER" id="PTHR31299">
    <property type="entry name" value="ESTERASE, PUTATIVE (AFU_ORTHOLOGUE AFUA_1G05850)-RELATED"/>
    <property type="match status" value="1"/>
</dbReference>
<evidence type="ECO:0000313" key="1">
    <source>
        <dbReference type="EMBL" id="MDC2235766.1"/>
    </source>
</evidence>
<name>A0AAP3SFH9_BACT4</name>
<dbReference type="Gene3D" id="3.30.1870.10">
    <property type="entry name" value="EreA-like, domain 2"/>
    <property type="match status" value="1"/>
</dbReference>
<protein>
    <submittedName>
        <fullName evidence="1">Erythromycin esterase family protein</fullName>
    </submittedName>
</protein>
<dbReference type="KEGG" id="btho:Btheta7330_03830"/>
<accession>A0AAP3SFH9</accession>
<dbReference type="CDD" id="cd14728">
    <property type="entry name" value="Ere-like"/>
    <property type="match status" value="1"/>
</dbReference>
<comment type="caution">
    <text evidence="1">The sequence shown here is derived from an EMBL/GenBank/DDBJ whole genome shotgun (WGS) entry which is preliminary data.</text>
</comment>
<gene>
    <name evidence="1" type="ORF">PO127_08400</name>
</gene>
<organism evidence="1 2">
    <name type="scientific">Bacteroides thetaiotaomicron</name>
    <dbReference type="NCBI Taxonomy" id="818"/>
    <lineage>
        <taxon>Bacteria</taxon>
        <taxon>Pseudomonadati</taxon>
        <taxon>Bacteroidota</taxon>
        <taxon>Bacteroidia</taxon>
        <taxon>Bacteroidales</taxon>
        <taxon>Bacteroidaceae</taxon>
        <taxon>Bacteroides</taxon>
    </lineage>
</organism>
<dbReference type="PANTHER" id="PTHR31299:SF0">
    <property type="entry name" value="ESTERASE, PUTATIVE (AFU_ORTHOLOGUE AFUA_1G05850)-RELATED"/>
    <property type="match status" value="1"/>
</dbReference>